<dbReference type="AlphaFoldDB" id="A0AAJ5YY86"/>
<name>A0AAJ5YY86_9BASI</name>
<dbReference type="PANTHER" id="PTHR12883:SF0">
    <property type="entry name" value="PAT COMPLEX SUBUNIT CCDC47"/>
    <property type="match status" value="1"/>
</dbReference>
<feature type="compositionally biased region" description="Basic and acidic residues" evidence="5">
    <location>
        <begin position="353"/>
        <end position="375"/>
    </location>
</feature>
<evidence type="ECO:0000256" key="6">
    <source>
        <dbReference type="SAM" id="Phobius"/>
    </source>
</evidence>
<gene>
    <name evidence="7" type="ORF">MYAM1_002578</name>
</gene>
<dbReference type="GO" id="GO:0005783">
    <property type="term" value="C:endoplasmic reticulum"/>
    <property type="evidence" value="ECO:0007669"/>
    <property type="project" value="InterPro"/>
</dbReference>
<sequence>MESVATQFQLGVQRLGAVLDPFRTVKSATDVPLWSGKVGSVQLEFVPRHFYAQGFVIALAVLYAINSYIGRWRNQQAVRAFTEVYTEALREEFALVGAGDDTVLVWNGAADAMLFASGRRGVDTLQATFKLSPRHDWIQSIGFPLYDILWLPATPTQVQDRVTLTFRLPRDEKQVLGTFALIDKHALQRVRHKRYDLLFAKVADGDNASSARSLTEQMAIASENGDLTDRYLGEAGSRGDQQRKNLGLVDAMNGPGGRFVESFVVTDQPEARPVSANIPSVNRIALTMRLPRTKSEAQETLPVLAAVLDVVDALWLASNGRNSLLQLRAETQASLKKTRNEIAKVLEAEVLEGLEKDDKEDREEARRKAQQEKLSKMTPAEQAKRKQVEKRRAQRKLQQSQTVRQR</sequence>
<comment type="subcellular location">
    <subcellularLocation>
        <location evidence="1">Membrane</location>
        <topology evidence="1">Single-pass membrane protein</topology>
    </subcellularLocation>
</comment>
<feature type="region of interest" description="Disordered" evidence="5">
    <location>
        <begin position="353"/>
        <end position="406"/>
    </location>
</feature>
<dbReference type="InterPro" id="IPR012879">
    <property type="entry name" value="CCDC47"/>
</dbReference>
<organism evidence="7 8">
    <name type="scientific">Malassezia yamatoensis</name>
    <dbReference type="NCBI Taxonomy" id="253288"/>
    <lineage>
        <taxon>Eukaryota</taxon>
        <taxon>Fungi</taxon>
        <taxon>Dikarya</taxon>
        <taxon>Basidiomycota</taxon>
        <taxon>Ustilaginomycotina</taxon>
        <taxon>Malasseziomycetes</taxon>
        <taxon>Malasseziales</taxon>
        <taxon>Malasseziaceae</taxon>
        <taxon>Malassezia</taxon>
    </lineage>
</organism>
<feature type="compositionally biased region" description="Polar residues" evidence="5">
    <location>
        <begin position="396"/>
        <end position="406"/>
    </location>
</feature>
<evidence type="ECO:0000256" key="4">
    <source>
        <dbReference type="ARBA" id="ARBA00023136"/>
    </source>
</evidence>
<accession>A0AAJ5YY86</accession>
<keyword evidence="3 6" id="KW-1133">Transmembrane helix</keyword>
<dbReference type="PANTHER" id="PTHR12883">
    <property type="entry name" value="ADIPOCYTE-SPECIFIC PROTEIN 4-RELATED"/>
    <property type="match status" value="1"/>
</dbReference>
<keyword evidence="2 6" id="KW-0812">Transmembrane</keyword>
<dbReference type="Proteomes" id="UP001219567">
    <property type="component" value="Chromosome 3"/>
</dbReference>
<keyword evidence="8" id="KW-1185">Reference proteome</keyword>
<evidence type="ECO:0000256" key="2">
    <source>
        <dbReference type="ARBA" id="ARBA00022692"/>
    </source>
</evidence>
<keyword evidence="4 6" id="KW-0472">Membrane</keyword>
<evidence type="ECO:0000256" key="5">
    <source>
        <dbReference type="SAM" id="MobiDB-lite"/>
    </source>
</evidence>
<dbReference type="GO" id="GO:0016020">
    <property type="term" value="C:membrane"/>
    <property type="evidence" value="ECO:0007669"/>
    <property type="project" value="UniProtKB-SubCell"/>
</dbReference>
<evidence type="ECO:0000313" key="7">
    <source>
        <dbReference type="EMBL" id="WFC99832.1"/>
    </source>
</evidence>
<dbReference type="EMBL" id="CP119945">
    <property type="protein sequence ID" value="WFC99832.1"/>
    <property type="molecule type" value="Genomic_DNA"/>
</dbReference>
<evidence type="ECO:0000313" key="8">
    <source>
        <dbReference type="Proteomes" id="UP001219567"/>
    </source>
</evidence>
<dbReference type="Pfam" id="PF07946">
    <property type="entry name" value="CCDC47"/>
    <property type="match status" value="1"/>
</dbReference>
<dbReference type="GO" id="GO:0005509">
    <property type="term" value="F:calcium ion binding"/>
    <property type="evidence" value="ECO:0007669"/>
    <property type="project" value="InterPro"/>
</dbReference>
<evidence type="ECO:0008006" key="9">
    <source>
        <dbReference type="Google" id="ProtNLM"/>
    </source>
</evidence>
<proteinExistence type="predicted"/>
<protein>
    <recommendedName>
        <fullName evidence="9">Coiled-coil domain-containing protein 47</fullName>
    </recommendedName>
</protein>
<dbReference type="GO" id="GO:0032469">
    <property type="term" value="P:endoplasmic reticulum calcium ion homeostasis"/>
    <property type="evidence" value="ECO:0007669"/>
    <property type="project" value="InterPro"/>
</dbReference>
<feature type="compositionally biased region" description="Basic residues" evidence="5">
    <location>
        <begin position="385"/>
        <end position="395"/>
    </location>
</feature>
<evidence type="ECO:0000256" key="1">
    <source>
        <dbReference type="ARBA" id="ARBA00004167"/>
    </source>
</evidence>
<evidence type="ECO:0000256" key="3">
    <source>
        <dbReference type="ARBA" id="ARBA00022989"/>
    </source>
</evidence>
<feature type="transmembrane region" description="Helical" evidence="6">
    <location>
        <begin position="50"/>
        <end position="69"/>
    </location>
</feature>
<reference evidence="7 8" key="1">
    <citation type="submission" date="2023-03" db="EMBL/GenBank/DDBJ databases">
        <title>Mating type loci evolution in Malassezia.</title>
        <authorList>
            <person name="Coelho M.A."/>
        </authorList>
    </citation>
    <scope>NUCLEOTIDE SEQUENCE [LARGE SCALE GENOMIC DNA]</scope>
    <source>
        <strain evidence="7 8">CBS 9725</strain>
    </source>
</reference>